<reference evidence="3" key="1">
    <citation type="submission" date="2023-07" db="EMBL/GenBank/DDBJ databases">
        <title>Between Cages and Wild: Unraveling the Impact of Captivity on Animal Microbiomes and Antimicrobial Resistance.</title>
        <authorList>
            <person name="Schmartz G.P."/>
            <person name="Rehner J."/>
            <person name="Schuff M.J."/>
            <person name="Becker S.L."/>
            <person name="Kravczyk M."/>
            <person name="Gurevich A."/>
            <person name="Francke R."/>
            <person name="Mueller R."/>
            <person name="Keller V."/>
            <person name="Keller A."/>
        </authorList>
    </citation>
    <scope>NUCLEOTIDE SEQUENCE</scope>
    <source>
        <strain evidence="3">S39M_St_73</strain>
    </source>
</reference>
<name>A0AA43UDC8_9LACT</name>
<evidence type="ECO:0000256" key="1">
    <source>
        <dbReference type="ARBA" id="ARBA00023125"/>
    </source>
</evidence>
<dbReference type="InterPro" id="IPR050807">
    <property type="entry name" value="TransReg_Diox_bact_type"/>
</dbReference>
<dbReference type="PANTHER" id="PTHR46797">
    <property type="entry name" value="HTH-TYPE TRANSCRIPTIONAL REGULATOR"/>
    <property type="match status" value="1"/>
</dbReference>
<dbReference type="Pfam" id="PF01381">
    <property type="entry name" value="HTH_3"/>
    <property type="match status" value="1"/>
</dbReference>
<accession>A0AA43UDC8</accession>
<dbReference type="EMBL" id="JAUNQW010000031">
    <property type="protein sequence ID" value="MDO5457895.1"/>
    <property type="molecule type" value="Genomic_DNA"/>
</dbReference>
<dbReference type="SMART" id="SM00530">
    <property type="entry name" value="HTH_XRE"/>
    <property type="match status" value="1"/>
</dbReference>
<dbReference type="SUPFAM" id="SSF47413">
    <property type="entry name" value="lambda repressor-like DNA-binding domains"/>
    <property type="match status" value="1"/>
</dbReference>
<dbReference type="GO" id="GO:0005829">
    <property type="term" value="C:cytosol"/>
    <property type="evidence" value="ECO:0007669"/>
    <property type="project" value="TreeGrafter"/>
</dbReference>
<dbReference type="GO" id="GO:0003700">
    <property type="term" value="F:DNA-binding transcription factor activity"/>
    <property type="evidence" value="ECO:0007669"/>
    <property type="project" value="TreeGrafter"/>
</dbReference>
<feature type="domain" description="HTH cro/C1-type" evidence="2">
    <location>
        <begin position="7"/>
        <end position="61"/>
    </location>
</feature>
<dbReference type="InterPro" id="IPR010982">
    <property type="entry name" value="Lambda_DNA-bd_dom_sf"/>
</dbReference>
<dbReference type="PROSITE" id="PS50943">
    <property type="entry name" value="HTH_CROC1"/>
    <property type="match status" value="1"/>
</dbReference>
<evidence type="ECO:0000259" key="2">
    <source>
        <dbReference type="PROSITE" id="PS50943"/>
    </source>
</evidence>
<protein>
    <submittedName>
        <fullName evidence="3">Helix-turn-helix transcriptional regulator</fullName>
    </submittedName>
</protein>
<sequence length="101" mass="11418">MDIGNRIQEIRKASNMTGKELAEKIDISPSFISAIENNTSKLSLSTLRKICDALEVTLSEFFNEKTEVVDAKLLSVIKSMPEEKKWQLFNFLDGLFSSSEE</sequence>
<dbReference type="GO" id="GO:0003677">
    <property type="term" value="F:DNA binding"/>
    <property type="evidence" value="ECO:0007669"/>
    <property type="project" value="UniProtKB-KW"/>
</dbReference>
<dbReference type="Gene3D" id="1.10.260.40">
    <property type="entry name" value="lambda repressor-like DNA-binding domains"/>
    <property type="match status" value="1"/>
</dbReference>
<gene>
    <name evidence="3" type="ORF">Q4F26_06055</name>
</gene>
<dbReference type="InterPro" id="IPR001387">
    <property type="entry name" value="Cro/C1-type_HTH"/>
</dbReference>
<comment type="caution">
    <text evidence="3">The sequence shown here is derived from an EMBL/GenBank/DDBJ whole genome shotgun (WGS) entry which is preliminary data.</text>
</comment>
<dbReference type="Proteomes" id="UP001171751">
    <property type="component" value="Unassembled WGS sequence"/>
</dbReference>
<keyword evidence="1" id="KW-0238">DNA-binding</keyword>
<keyword evidence="4" id="KW-1185">Reference proteome</keyword>
<proteinExistence type="predicted"/>
<dbReference type="CDD" id="cd00093">
    <property type="entry name" value="HTH_XRE"/>
    <property type="match status" value="1"/>
</dbReference>
<organism evidence="3 4">
    <name type="scientific">Atopococcus tabaci</name>
    <dbReference type="NCBI Taxonomy" id="269774"/>
    <lineage>
        <taxon>Bacteria</taxon>
        <taxon>Bacillati</taxon>
        <taxon>Bacillota</taxon>
        <taxon>Bacilli</taxon>
        <taxon>Lactobacillales</taxon>
        <taxon>Carnobacteriaceae</taxon>
        <taxon>Atopococcus</taxon>
    </lineage>
</organism>
<evidence type="ECO:0000313" key="4">
    <source>
        <dbReference type="Proteomes" id="UP001171751"/>
    </source>
</evidence>
<evidence type="ECO:0000313" key="3">
    <source>
        <dbReference type="EMBL" id="MDO5457895.1"/>
    </source>
</evidence>
<dbReference type="AlphaFoldDB" id="A0AA43UDC8"/>
<dbReference type="PANTHER" id="PTHR46797:SF2">
    <property type="entry name" value="TRANSCRIPTIONAL REGULATOR"/>
    <property type="match status" value="1"/>
</dbReference>